<accession>A0ABC8QHB6</accession>
<feature type="chain" id="PRO_5044891604" description="Fimbrial-type adhesion domain-containing protein" evidence="1">
    <location>
        <begin position="22"/>
        <end position="324"/>
    </location>
</feature>
<reference evidence="3 4" key="1">
    <citation type="submission" date="2023-07" db="EMBL/GenBank/DDBJ databases">
        <authorList>
            <person name="Peeters C."/>
        </authorList>
    </citation>
    <scope>NUCLEOTIDE SEQUENCE [LARGE SCALE GENOMIC DNA]</scope>
    <source>
        <strain evidence="3 4">LMG 18096</strain>
    </source>
</reference>
<dbReference type="InterPro" id="IPR008966">
    <property type="entry name" value="Adhesion_dom_sf"/>
</dbReference>
<dbReference type="InterPro" id="IPR000259">
    <property type="entry name" value="Adhesion_dom_fimbrial"/>
</dbReference>
<feature type="domain" description="Fimbrial-type adhesion" evidence="2">
    <location>
        <begin position="192"/>
        <end position="324"/>
    </location>
</feature>
<dbReference type="Proteomes" id="UP001189663">
    <property type="component" value="Unassembled WGS sequence"/>
</dbReference>
<dbReference type="RefSeq" id="WP_024976280.1">
    <property type="nucleotide sequence ID" value="NZ_CATVZT010000004.1"/>
</dbReference>
<keyword evidence="1" id="KW-0732">Signal</keyword>
<organism evidence="3 4">
    <name type="scientific">Ralstonia holmesii</name>
    <dbReference type="NCBI Taxonomy" id="3058602"/>
    <lineage>
        <taxon>Bacteria</taxon>
        <taxon>Pseudomonadati</taxon>
        <taxon>Pseudomonadota</taxon>
        <taxon>Betaproteobacteria</taxon>
        <taxon>Burkholderiales</taxon>
        <taxon>Burkholderiaceae</taxon>
        <taxon>Ralstonia</taxon>
    </lineage>
</organism>
<evidence type="ECO:0000259" key="2">
    <source>
        <dbReference type="Pfam" id="PF00419"/>
    </source>
</evidence>
<dbReference type="InterPro" id="IPR036937">
    <property type="entry name" value="Adhesion_dom_fimbrial_sf"/>
</dbReference>
<sequence length="324" mass="35133">MFRILFLLVFSLTWLPATSFALMCKADDSAKSVTITEPIGVVLAVPADAPDGTIIWESPTRTINVICSDNLDVGQEGVYFYVNPAKVSVGTGIRVGIRYKGVPITLETGRYFTGHNTWEGCTWANCTGWREARFSLTFSVFVQKYGATPSTGQATTATSYRTFQLDGSGGLNNVQDSNLNYVLTGLDNVRFVPCSPQLSISPGTVDFGEVFVLGATVGGVAASKRVNLNLQRACTTPYTVNARFTPTAGTVVDGLLVPEKNDSIGISILRSETQEKLAFNDWFKLTDMSGSTPASIDLNTQLIWRKKPVAGPFNAAVLIDMYYK</sequence>
<keyword evidence="4" id="KW-1185">Reference proteome</keyword>
<gene>
    <name evidence="3" type="ORF">LMG18096_01846</name>
</gene>
<dbReference type="Pfam" id="PF00419">
    <property type="entry name" value="Fimbrial"/>
    <property type="match status" value="1"/>
</dbReference>
<dbReference type="EMBL" id="CATZAT010000003">
    <property type="protein sequence ID" value="CAJ0786625.1"/>
    <property type="molecule type" value="Genomic_DNA"/>
</dbReference>
<comment type="caution">
    <text evidence="3">The sequence shown here is derived from an EMBL/GenBank/DDBJ whole genome shotgun (WGS) entry which is preliminary data.</text>
</comment>
<evidence type="ECO:0000256" key="1">
    <source>
        <dbReference type="SAM" id="SignalP"/>
    </source>
</evidence>
<dbReference type="SUPFAM" id="SSF49401">
    <property type="entry name" value="Bacterial adhesins"/>
    <property type="match status" value="1"/>
</dbReference>
<evidence type="ECO:0000313" key="3">
    <source>
        <dbReference type="EMBL" id="CAJ0786625.1"/>
    </source>
</evidence>
<name>A0ABC8QHB6_9RALS</name>
<dbReference type="Gene3D" id="2.60.40.1090">
    <property type="entry name" value="Fimbrial-type adhesion domain"/>
    <property type="match status" value="1"/>
</dbReference>
<feature type="signal peptide" evidence="1">
    <location>
        <begin position="1"/>
        <end position="21"/>
    </location>
</feature>
<evidence type="ECO:0000313" key="4">
    <source>
        <dbReference type="Proteomes" id="UP001189663"/>
    </source>
</evidence>
<dbReference type="AlphaFoldDB" id="A0ABC8QHB6"/>
<proteinExistence type="predicted"/>
<protein>
    <recommendedName>
        <fullName evidence="2">Fimbrial-type adhesion domain-containing protein</fullName>
    </recommendedName>
</protein>